<dbReference type="InterPro" id="IPR025282">
    <property type="entry name" value="DUF4214"/>
</dbReference>
<feature type="domain" description="DUF4214" evidence="2">
    <location>
        <begin position="1715"/>
        <end position="1766"/>
    </location>
</feature>
<dbReference type="eggNOG" id="COG1511">
    <property type="taxonomic scope" value="Bacteria"/>
</dbReference>
<feature type="domain" description="Tape measure protein N-terminal" evidence="3">
    <location>
        <begin position="78"/>
        <end position="268"/>
    </location>
</feature>
<dbReference type="Proteomes" id="UP000024771">
    <property type="component" value="Chromosome"/>
</dbReference>
<dbReference type="PATRIC" id="fig|1395516.4.peg.649"/>
<dbReference type="Pfam" id="PF20155">
    <property type="entry name" value="TMP_3"/>
    <property type="match status" value="1"/>
</dbReference>
<dbReference type="RefSeq" id="WP_024011549.1">
    <property type="nucleotide sequence ID" value="NZ_CM002330.1"/>
</dbReference>
<reference evidence="4 5" key="1">
    <citation type="journal article" date="2014" name="Genome Announc.">
        <title>Draft Genome Sequence of Pseudomonas moraviensis R28-S.</title>
        <authorList>
            <person name="Hunter S.S."/>
            <person name="Yano H."/>
            <person name="Loftie-Eaton W."/>
            <person name="Hughes J."/>
            <person name="De Gelder L."/>
            <person name="Stragier P."/>
            <person name="De Vos P."/>
            <person name="Settles M.L."/>
            <person name="Top E.M."/>
        </authorList>
    </citation>
    <scope>NUCLEOTIDE SEQUENCE [LARGE SCALE GENOMIC DNA]</scope>
    <source>
        <strain evidence="5">R28</strain>
    </source>
</reference>
<organism evidence="4 5">
    <name type="scientific">Pseudomonas moraviensis R28-S</name>
    <dbReference type="NCBI Taxonomy" id="1395516"/>
    <lineage>
        <taxon>Bacteria</taxon>
        <taxon>Pseudomonadati</taxon>
        <taxon>Pseudomonadota</taxon>
        <taxon>Gammaproteobacteria</taxon>
        <taxon>Pseudomonadales</taxon>
        <taxon>Pseudomonadaceae</taxon>
        <taxon>Pseudomonas</taxon>
    </lineage>
</organism>
<evidence type="ECO:0000313" key="5">
    <source>
        <dbReference type="Proteomes" id="UP000024771"/>
    </source>
</evidence>
<dbReference type="HOGENOM" id="CLU_235402_0_0_6"/>
<evidence type="ECO:0000259" key="3">
    <source>
        <dbReference type="Pfam" id="PF20155"/>
    </source>
</evidence>
<dbReference type="InterPro" id="IPR013491">
    <property type="entry name" value="Tape_meas_N"/>
</dbReference>
<dbReference type="eggNOG" id="COG5281">
    <property type="taxonomic scope" value="Bacteria"/>
</dbReference>
<dbReference type="EMBL" id="AYMZ01000003">
    <property type="protein sequence ID" value="ETF08008.1"/>
    <property type="molecule type" value="Genomic_DNA"/>
</dbReference>
<evidence type="ECO:0000313" key="4">
    <source>
        <dbReference type="EMBL" id="ETF08008.1"/>
    </source>
</evidence>
<sequence length="1919" mass="197482">MADADVQGMLIRIEATTAQLRQEIARGEAAVAQSAGKMDTNLGRIDSAFDRAGASAQSAGGLIKGALAAAIGAASIGTIIKTADSYSQMSDRIGLATKSFGEYNTVQERLLATANRTYRPLEEAQELYIRTSDSLRSMGLSADQSMDVMDSFSYLLVTNSASADKASSAIDAYSKSLQTGKVEADSWQAILAAMPTIVDTLSKATNKSAEEIRSLGAQGKLSLDTLTEGLQKSAEANGVLADSMGVAVRDALVALNNAFSVYVGQLNESTDGTGVLASGISVLADNFGAIAEIAGVAAAGALAVYARGLAVSAAASVLATKAAIEDAMARRAQAASVLIAAQADQKKAQTAVFLAEKEANAARGTAVQTQMSLQLAEARMVEARATAAVGAAQSAIVGTGRTIMGLLGGPAGIAMLAIGAATAFLTLRDNTSDLEKKLGDLSDPIDKLTKKFNELDRATQSVTLRELRSAIADAQEDLSTATTSIAFEFQSSLTNAGLAGASGFMAGIAPLPAEFQAAIYIVKKASADQATGMVVDWKAVADQVRQVPGITAEVADALEKSGGAAATSNAELAKLKDTVSQLTGETDELTRAERENAAAKAEAAGVGQKYLEQLQKQLGAAQDKTELAAANRFIAENKLLTEDMVVAIRKAAAAKDAQKTADDAATKATKSGTSAVKEAATEAKNQTKALTDLKAQADIAIASATGLAAAYLAGTDKSREFSLQQKVEEALLKTGASARAEVIAKLTAERDAQDKLNLSKSAYDLGKETADLIAQAKATLMGADALAAYNAEKALTIALAGKNIEVGSEEYKQMLAATEAQKEALKLVQQAGSAGGIMDRLYPEAKLLKDYTADQEALNAAMALYPENAASYQDALAKLGNEYEVNRSKATIWGQMTEGAIDRIDEAFASAWGNIGSGAESLWDNLKKGFKQTLGEIAHMLTTKPLLASISNWLSGTDNGQGLSSIWGKLLGSATGQGGSAGDANGWGGMVSLGKNLYSAWSNLTGVGSSIASGYASGGVSGALSGGASYYGNMLSNIGSTLSNGFSSLVSTFTGATAAQTAATIGAQGVTSAVLSGAVTEGATAIGAQFTTGVATTTAATYAAAEAGAAATAASLGGQISAAMSSAAAMWPLAVIMGMYQSGKLYDAGVRPDASEMFASGGSTALGKASMIPQTLQSKAFEITDGINSKLVGGKLAAIISGSTLHQAVWGAVGKKLFGGAWETKDGGISLGVENGEFDPQQYIYQKKKGGLFSSSKKRTRYSDLDAETESALGAAYNDKLLNSMGLFSALGVQLSESVFDGLNVAATKISTQGKTPEAIQEELDKWFSGLGDSAVSAINAATNSGLENYNFETLTTFVNDLYSVNDSFDMLGLKLYDVSVSTGFMAEQLISMAGGLEALKAGESSFFENFYTDTEKADYALSTVNKQFEAMGVKLPGTREAYRDMVEALDRTTESGRQMYVTLTSLSGNAAQAYSILEQRADAAAAAVQAMSEQLIGVAGNAQSALQRAISAQQKATTEAYNARVTSLNDMVSTATESVSGLTSVGNDLGAALKALRGDSDDAVKMLRAQAQATLQSALATARSGGSLSGFTGLSDALDTVSNNNTDLYGSMEDFARDQGRTANVVAELNGINGKQLTTAEKSLKGLETQIELAKAAYDAQMAQFDSQLEFAQAQMDALNGVDNSVMGVTAAINAMNLAVVAALAGITGKASDGTSTNNGTLIDSVYQSLLGREADAAGKDYWQGQLASGAITYDQLAQAIANAAKEKGQAIKVPGYATGGLIAGPGNGTSDSIFARLSNGEYVMRASAVSMFGTGLLDQMNAGQLPAFAMGGGIGETGPQLEVTGPSRIFNANQTASMLKGGGDSSATAEEVRALRRDIESNATYMAKLTKVVADGIDTLVNSGVQINGTVETKAVA</sequence>
<gene>
    <name evidence="4" type="ORF">PMO01_03185</name>
</gene>
<dbReference type="Pfam" id="PF13946">
    <property type="entry name" value="DUF4214"/>
    <property type="match status" value="1"/>
</dbReference>
<evidence type="ECO:0000256" key="1">
    <source>
        <dbReference type="SAM" id="Coils"/>
    </source>
</evidence>
<name>V8R8N2_9PSED</name>
<evidence type="ECO:0000259" key="2">
    <source>
        <dbReference type="Pfam" id="PF13946"/>
    </source>
</evidence>
<feature type="coiled-coil region" evidence="1">
    <location>
        <begin position="565"/>
        <end position="631"/>
    </location>
</feature>
<comment type="caution">
    <text evidence="4">The sequence shown here is derived from an EMBL/GenBank/DDBJ whole genome shotgun (WGS) entry which is preliminary data.</text>
</comment>
<protein>
    <submittedName>
        <fullName evidence="4">Tail tape measure protein</fullName>
    </submittedName>
</protein>
<dbReference type="NCBIfam" id="TIGR02675">
    <property type="entry name" value="tape_meas_nterm"/>
    <property type="match status" value="1"/>
</dbReference>
<proteinExistence type="predicted"/>
<keyword evidence="1" id="KW-0175">Coiled coil</keyword>
<dbReference type="eggNOG" id="COG1196">
    <property type="taxonomic scope" value="Bacteria"/>
</dbReference>
<feature type="coiled-coil region" evidence="1">
    <location>
        <begin position="1638"/>
        <end position="1665"/>
    </location>
</feature>
<accession>V8R8N2</accession>